<organism evidence="2 3">
    <name type="scientific">Marinicauda salina</name>
    <dbReference type="NCBI Taxonomy" id="2135793"/>
    <lineage>
        <taxon>Bacteria</taxon>
        <taxon>Pseudomonadati</taxon>
        <taxon>Pseudomonadota</taxon>
        <taxon>Alphaproteobacteria</taxon>
        <taxon>Maricaulales</taxon>
        <taxon>Maricaulaceae</taxon>
        <taxon>Marinicauda</taxon>
    </lineage>
</organism>
<reference evidence="3" key="1">
    <citation type="submission" date="2018-05" db="EMBL/GenBank/DDBJ databases">
        <authorList>
            <person name="Liu B.-T."/>
        </authorList>
    </citation>
    <scope>NUCLEOTIDE SEQUENCE [LARGE SCALE GENOMIC DNA]</scope>
    <source>
        <strain evidence="3">WD6-1</strain>
    </source>
</reference>
<gene>
    <name evidence="2" type="ORF">DDZ18_01435</name>
</gene>
<keyword evidence="3" id="KW-1185">Reference proteome</keyword>
<keyword evidence="1" id="KW-0732">Signal</keyword>
<accession>A0A2U2BWA0</accession>
<comment type="caution">
    <text evidence="2">The sequence shown here is derived from an EMBL/GenBank/DDBJ whole genome shotgun (WGS) entry which is preliminary data.</text>
</comment>
<evidence type="ECO:0000313" key="2">
    <source>
        <dbReference type="EMBL" id="PWE18296.1"/>
    </source>
</evidence>
<feature type="chain" id="PRO_5015508051" evidence="1">
    <location>
        <begin position="23"/>
        <end position="156"/>
    </location>
</feature>
<dbReference type="EMBL" id="QEXV01000001">
    <property type="protein sequence ID" value="PWE18296.1"/>
    <property type="molecule type" value="Genomic_DNA"/>
</dbReference>
<dbReference type="RefSeq" id="WP_109251571.1">
    <property type="nucleotide sequence ID" value="NZ_QEXV01000001.1"/>
</dbReference>
<sequence length="156" mass="16259">MKLAAAAALAGAAALFTGAAQAQCFAMFDDESAEPQPIDGYTVVDASAEPGLMERPPAPEDAAGILCSRDTIVPDANDFEILYHMPLYIRAGQGEETTVLALGFSDGNYVVQLPQGEITEDERAAIVAALEGFNEGEAALQAYMAEQEAEESGQGG</sequence>
<protein>
    <submittedName>
        <fullName evidence="2">Uncharacterized protein</fullName>
    </submittedName>
</protein>
<feature type="signal peptide" evidence="1">
    <location>
        <begin position="1"/>
        <end position="22"/>
    </location>
</feature>
<evidence type="ECO:0000313" key="3">
    <source>
        <dbReference type="Proteomes" id="UP000245168"/>
    </source>
</evidence>
<name>A0A2U2BWA0_9PROT</name>
<proteinExistence type="predicted"/>
<dbReference type="Proteomes" id="UP000245168">
    <property type="component" value="Unassembled WGS sequence"/>
</dbReference>
<evidence type="ECO:0000256" key="1">
    <source>
        <dbReference type="SAM" id="SignalP"/>
    </source>
</evidence>
<dbReference type="OrthoDB" id="7629887at2"/>
<dbReference type="AlphaFoldDB" id="A0A2U2BWA0"/>